<dbReference type="RefSeq" id="WP_117001482.1">
    <property type="nucleotide sequence ID" value="NZ_BMJS01000002.1"/>
</dbReference>
<dbReference type="InterPro" id="IPR012133">
    <property type="entry name" value="Alpha-hydoxy_acid_DH_FMN"/>
</dbReference>
<feature type="binding site" evidence="7">
    <location>
        <position position="29"/>
    </location>
    <ligand>
        <name>glyoxylate</name>
        <dbReference type="ChEBI" id="CHEBI:36655"/>
    </ligand>
</feature>
<dbReference type="GO" id="GO:0009060">
    <property type="term" value="P:aerobic respiration"/>
    <property type="evidence" value="ECO:0007669"/>
    <property type="project" value="TreeGrafter"/>
</dbReference>
<evidence type="ECO:0000313" key="10">
    <source>
        <dbReference type="Proteomes" id="UP000636949"/>
    </source>
</evidence>
<keyword evidence="4" id="KW-0560">Oxidoreductase</keyword>
<dbReference type="InterPro" id="IPR008259">
    <property type="entry name" value="FMN_hydac_DH_AS"/>
</dbReference>
<dbReference type="GO" id="GO:0010181">
    <property type="term" value="F:FMN binding"/>
    <property type="evidence" value="ECO:0007669"/>
    <property type="project" value="InterPro"/>
</dbReference>
<dbReference type="PROSITE" id="PS00557">
    <property type="entry name" value="FMN_HYDROXY_ACID_DH_1"/>
    <property type="match status" value="1"/>
</dbReference>
<feature type="binding site" evidence="7">
    <location>
        <begin position="82"/>
        <end position="84"/>
    </location>
    <ligand>
        <name>FMN</name>
        <dbReference type="ChEBI" id="CHEBI:58210"/>
    </ligand>
</feature>
<feature type="binding site" evidence="7">
    <location>
        <position position="132"/>
    </location>
    <ligand>
        <name>glyoxylate</name>
        <dbReference type="ChEBI" id="CHEBI:36655"/>
    </ligand>
</feature>
<evidence type="ECO:0000256" key="3">
    <source>
        <dbReference type="ARBA" id="ARBA00022643"/>
    </source>
</evidence>
<dbReference type="InterPro" id="IPR037396">
    <property type="entry name" value="FMN_HAD"/>
</dbReference>
<accession>A0A8J2Z2G6</accession>
<keyword evidence="3 7" id="KW-0288">FMN</keyword>
<protein>
    <submittedName>
        <fullName evidence="9">Alpha-hydroxy-acid oxidizing enzyme</fullName>
    </submittedName>
</protein>
<dbReference type="Proteomes" id="UP000636949">
    <property type="component" value="Unassembled WGS sequence"/>
</dbReference>
<feature type="domain" description="FMN hydroxy acid dehydrogenase" evidence="8">
    <location>
        <begin position="3"/>
        <end position="385"/>
    </location>
</feature>
<feature type="binding site" evidence="7">
    <location>
        <position position="278"/>
    </location>
    <ligand>
        <name>FMN</name>
        <dbReference type="ChEBI" id="CHEBI:58210"/>
    </ligand>
</feature>
<dbReference type="PANTHER" id="PTHR10578">
    <property type="entry name" value="S -2-HYDROXY-ACID OXIDASE-RELATED"/>
    <property type="match status" value="1"/>
</dbReference>
<feature type="binding site" evidence="7">
    <location>
        <begin position="334"/>
        <end position="335"/>
    </location>
    <ligand>
        <name>FMN</name>
        <dbReference type="ChEBI" id="CHEBI:58210"/>
    </ligand>
</feature>
<dbReference type="GO" id="GO:0004459">
    <property type="term" value="F:L-lactate dehydrogenase (NAD+) activity"/>
    <property type="evidence" value="ECO:0007669"/>
    <property type="project" value="TreeGrafter"/>
</dbReference>
<name>A0A8J2Z2G6_9GAMM</name>
<dbReference type="FunFam" id="3.20.20.70:FF:000029">
    <property type="entry name" value="L-lactate dehydrogenase"/>
    <property type="match status" value="1"/>
</dbReference>
<dbReference type="InterPro" id="IPR013785">
    <property type="entry name" value="Aldolase_TIM"/>
</dbReference>
<evidence type="ECO:0000256" key="1">
    <source>
        <dbReference type="ARBA" id="ARBA00001917"/>
    </source>
</evidence>
<dbReference type="PANTHER" id="PTHR10578:SF107">
    <property type="entry name" value="2-HYDROXYACID OXIDASE 1"/>
    <property type="match status" value="1"/>
</dbReference>
<comment type="caution">
    <text evidence="9">The sequence shown here is derived from an EMBL/GenBank/DDBJ whole genome shotgun (WGS) entry which is preliminary data.</text>
</comment>
<dbReference type="AlphaFoldDB" id="A0A8J2Z2G6"/>
<evidence type="ECO:0000256" key="7">
    <source>
        <dbReference type="PIRSR" id="PIRSR000138-2"/>
    </source>
</evidence>
<keyword evidence="10" id="KW-1185">Reference proteome</keyword>
<organism evidence="9 10">
    <name type="scientific">Cysteiniphilum litorale</name>
    <dbReference type="NCBI Taxonomy" id="2056700"/>
    <lineage>
        <taxon>Bacteria</taxon>
        <taxon>Pseudomonadati</taxon>
        <taxon>Pseudomonadota</taxon>
        <taxon>Gammaproteobacteria</taxon>
        <taxon>Thiotrichales</taxon>
        <taxon>Fastidiosibacteraceae</taxon>
        <taxon>Cysteiniphilum</taxon>
    </lineage>
</organism>
<dbReference type="CDD" id="cd02809">
    <property type="entry name" value="alpha_hydroxyacid_oxid_FMN"/>
    <property type="match status" value="1"/>
</dbReference>
<feature type="binding site" evidence="7">
    <location>
        <position position="134"/>
    </location>
    <ligand>
        <name>glyoxylate</name>
        <dbReference type="ChEBI" id="CHEBI:36655"/>
    </ligand>
</feature>
<feature type="binding site" evidence="7">
    <location>
        <position position="111"/>
    </location>
    <ligand>
        <name>FMN</name>
        <dbReference type="ChEBI" id="CHEBI:58210"/>
    </ligand>
</feature>
<evidence type="ECO:0000256" key="5">
    <source>
        <dbReference type="ARBA" id="ARBA00024042"/>
    </source>
</evidence>
<feature type="binding site" evidence="7">
    <location>
        <begin position="311"/>
        <end position="315"/>
    </location>
    <ligand>
        <name>FMN</name>
        <dbReference type="ChEBI" id="CHEBI:58210"/>
    </ligand>
</feature>
<dbReference type="GO" id="GO:0005886">
    <property type="term" value="C:plasma membrane"/>
    <property type="evidence" value="ECO:0007669"/>
    <property type="project" value="TreeGrafter"/>
</dbReference>
<keyword evidence="2 7" id="KW-0285">Flavoprotein</keyword>
<evidence type="ECO:0000256" key="2">
    <source>
        <dbReference type="ARBA" id="ARBA00022630"/>
    </source>
</evidence>
<feature type="binding site" evidence="7">
    <location>
        <position position="256"/>
    </location>
    <ligand>
        <name>FMN</name>
        <dbReference type="ChEBI" id="CHEBI:58210"/>
    </ligand>
</feature>
<evidence type="ECO:0000259" key="8">
    <source>
        <dbReference type="PROSITE" id="PS51349"/>
    </source>
</evidence>
<gene>
    <name evidence="9" type="primary">lldD1</name>
    <name evidence="9" type="ORF">GCM10010995_03830</name>
</gene>
<dbReference type="InterPro" id="IPR000262">
    <property type="entry name" value="FMN-dep_DH"/>
</dbReference>
<sequence length="385" mass="43198">MQRKLEHIRSIEQMRARYHKKVPKMFAQYCDSGSWSQTTYDANERDFQRYCFRQRVLVDIKERTLATNILGTNYTMPIILAPTGLLGMQHADGEILAAKAAERFGIPYTLSTLSICSLEDVAEKVSAPFWFQLYVMKDRNFTRELINRAKAVGCSALVLTVDLQMIGERHADFKNGLSIPPKLTCKNFLNMATKFRWWSKMLTTSRRNFGNIVGHVNNLDNLSSLSSWVSDQFDLSLNWNDIAWIKDQWQGPLIIKGILDVDDAHKAVTFGADAIVVSNHGGRQLDGALSSISILNTINQAVGNKLEILLDGGIRCGQDLLTAKALGARAGMIGRAFIYGLGAYGEDGVRRVLEILYDELDKTMAFCGHTNINYINQNILAQSTF</sequence>
<feature type="active site" description="Proton acceptor" evidence="6">
    <location>
        <position position="280"/>
    </location>
</feature>
<reference evidence="9" key="1">
    <citation type="journal article" date="2014" name="Int. J. Syst. Evol. Microbiol.">
        <title>Complete genome sequence of Corynebacterium casei LMG S-19264T (=DSM 44701T), isolated from a smear-ripened cheese.</title>
        <authorList>
            <consortium name="US DOE Joint Genome Institute (JGI-PGF)"/>
            <person name="Walter F."/>
            <person name="Albersmeier A."/>
            <person name="Kalinowski J."/>
            <person name="Ruckert C."/>
        </authorList>
    </citation>
    <scope>NUCLEOTIDE SEQUENCE</scope>
    <source>
        <strain evidence="9">CGMCC 1.15758</strain>
    </source>
</reference>
<dbReference type="EMBL" id="BMJS01000002">
    <property type="protein sequence ID" value="GGF89723.1"/>
    <property type="molecule type" value="Genomic_DNA"/>
</dbReference>
<evidence type="ECO:0000256" key="4">
    <source>
        <dbReference type="ARBA" id="ARBA00023002"/>
    </source>
</evidence>
<dbReference type="PROSITE" id="PS51349">
    <property type="entry name" value="FMN_HYDROXY_ACID_DH_2"/>
    <property type="match status" value="1"/>
</dbReference>
<reference evidence="9" key="2">
    <citation type="submission" date="2020-09" db="EMBL/GenBank/DDBJ databases">
        <authorList>
            <person name="Sun Q."/>
            <person name="Zhou Y."/>
        </authorList>
    </citation>
    <scope>NUCLEOTIDE SEQUENCE</scope>
    <source>
        <strain evidence="9">CGMCC 1.15758</strain>
    </source>
</reference>
<dbReference type="PIRSF" id="PIRSF000138">
    <property type="entry name" value="Al-hdrx_acd_dh"/>
    <property type="match status" value="1"/>
</dbReference>
<proteinExistence type="inferred from homology"/>
<dbReference type="Pfam" id="PF01070">
    <property type="entry name" value="FMN_dh"/>
    <property type="match status" value="1"/>
</dbReference>
<feature type="binding site" evidence="7">
    <location>
        <position position="160"/>
    </location>
    <ligand>
        <name>FMN</name>
        <dbReference type="ChEBI" id="CHEBI:58210"/>
    </ligand>
</feature>
<comment type="cofactor">
    <cofactor evidence="1">
        <name>FMN</name>
        <dbReference type="ChEBI" id="CHEBI:58210"/>
    </cofactor>
</comment>
<dbReference type="OrthoDB" id="9770452at2"/>
<feature type="binding site" evidence="7">
    <location>
        <position position="280"/>
    </location>
    <ligand>
        <name>glyoxylate</name>
        <dbReference type="ChEBI" id="CHEBI:36655"/>
    </ligand>
</feature>
<evidence type="ECO:0000256" key="6">
    <source>
        <dbReference type="PIRSR" id="PIRSR000138-1"/>
    </source>
</evidence>
<feature type="binding site" evidence="7">
    <location>
        <position position="169"/>
    </location>
    <ligand>
        <name>glyoxylate</name>
        <dbReference type="ChEBI" id="CHEBI:36655"/>
    </ligand>
</feature>
<dbReference type="SUPFAM" id="SSF51395">
    <property type="entry name" value="FMN-linked oxidoreductases"/>
    <property type="match status" value="1"/>
</dbReference>
<dbReference type="NCBIfam" id="NF008398">
    <property type="entry name" value="PRK11197.1"/>
    <property type="match status" value="1"/>
</dbReference>
<dbReference type="Gene3D" id="3.20.20.70">
    <property type="entry name" value="Aldolase class I"/>
    <property type="match status" value="1"/>
</dbReference>
<evidence type="ECO:0000313" key="9">
    <source>
        <dbReference type="EMBL" id="GGF89723.1"/>
    </source>
</evidence>
<comment type="similarity">
    <text evidence="5">Belongs to the FMN-dependent alpha-hydroxy acid dehydrogenase family.</text>
</comment>
<feature type="binding site" evidence="7">
    <location>
        <position position="283"/>
    </location>
    <ligand>
        <name>glyoxylate</name>
        <dbReference type="ChEBI" id="CHEBI:36655"/>
    </ligand>
</feature>